<dbReference type="Pfam" id="PF13568">
    <property type="entry name" value="OMP_b-brl_2"/>
    <property type="match status" value="1"/>
</dbReference>
<feature type="domain" description="Outer membrane protein beta-barrel" evidence="2">
    <location>
        <begin position="49"/>
        <end position="223"/>
    </location>
</feature>
<evidence type="ECO:0000313" key="4">
    <source>
        <dbReference type="Proteomes" id="UP000634668"/>
    </source>
</evidence>
<dbReference type="EMBL" id="BMWP01000002">
    <property type="protein sequence ID" value="GGW23301.1"/>
    <property type="molecule type" value="Genomic_DNA"/>
</dbReference>
<comment type="caution">
    <text evidence="3">The sequence shown here is derived from an EMBL/GenBank/DDBJ whole genome shotgun (WGS) entry which is preliminary data.</text>
</comment>
<dbReference type="AlphaFoldDB" id="A0A918MHS5"/>
<name>A0A918MHS5_9FLAO</name>
<protein>
    <submittedName>
        <fullName evidence="3">PorT protein</fullName>
    </submittedName>
</protein>
<organism evidence="3 4">
    <name type="scientific">Arenibacter certesii</name>
    <dbReference type="NCBI Taxonomy" id="228955"/>
    <lineage>
        <taxon>Bacteria</taxon>
        <taxon>Pseudomonadati</taxon>
        <taxon>Bacteroidota</taxon>
        <taxon>Flavobacteriia</taxon>
        <taxon>Flavobacteriales</taxon>
        <taxon>Flavobacteriaceae</taxon>
        <taxon>Arenibacter</taxon>
    </lineage>
</organism>
<dbReference type="InterPro" id="IPR025665">
    <property type="entry name" value="Beta-barrel_OMP_2"/>
</dbReference>
<feature type="chain" id="PRO_5037977479" evidence="1">
    <location>
        <begin position="38"/>
        <end position="253"/>
    </location>
</feature>
<evidence type="ECO:0000259" key="2">
    <source>
        <dbReference type="Pfam" id="PF13568"/>
    </source>
</evidence>
<keyword evidence="1" id="KW-0732">Signal</keyword>
<reference evidence="3" key="2">
    <citation type="submission" date="2020-09" db="EMBL/GenBank/DDBJ databases">
        <authorList>
            <person name="Sun Q."/>
            <person name="Kim S."/>
        </authorList>
    </citation>
    <scope>NUCLEOTIDE SEQUENCE</scope>
    <source>
        <strain evidence="3">KCTC 12113</strain>
    </source>
</reference>
<sequence length="253" mass="29408">MQFIVNLKKACVSRLMKKNTILFVCCILLGTTLSAQFNERPVLNLQNEDMYPLNWGYFLGFNQYDFKFEYIDDKQDRGNNTDILVGKSLGFNVGLIGELRINNHLDLRFEPGLHYNRRELGFPDFVNSEKDGFREVKSTYLHFPLLLKVSTKRLGNWKPFLTGGVSTSLNLSSNEDSKDDNSSNRFRMKKNTYYYEMGFGIDFYLEYFKFSPSIRGIFAINDELVRDNSPNSPWTGNIDAMKTRGLFVNFTFE</sequence>
<proteinExistence type="predicted"/>
<evidence type="ECO:0000313" key="3">
    <source>
        <dbReference type="EMBL" id="GGW23301.1"/>
    </source>
</evidence>
<evidence type="ECO:0000256" key="1">
    <source>
        <dbReference type="SAM" id="SignalP"/>
    </source>
</evidence>
<feature type="signal peptide" evidence="1">
    <location>
        <begin position="1"/>
        <end position="37"/>
    </location>
</feature>
<gene>
    <name evidence="3" type="primary">porT</name>
    <name evidence="3" type="ORF">GCM10007383_04270</name>
</gene>
<reference evidence="3" key="1">
    <citation type="journal article" date="2014" name="Int. J. Syst. Evol. Microbiol.">
        <title>Complete genome sequence of Corynebacterium casei LMG S-19264T (=DSM 44701T), isolated from a smear-ripened cheese.</title>
        <authorList>
            <consortium name="US DOE Joint Genome Institute (JGI-PGF)"/>
            <person name="Walter F."/>
            <person name="Albersmeier A."/>
            <person name="Kalinowski J."/>
            <person name="Ruckert C."/>
        </authorList>
    </citation>
    <scope>NUCLEOTIDE SEQUENCE</scope>
    <source>
        <strain evidence="3">KCTC 12113</strain>
    </source>
</reference>
<keyword evidence="4" id="KW-1185">Reference proteome</keyword>
<dbReference type="Proteomes" id="UP000634668">
    <property type="component" value="Unassembled WGS sequence"/>
</dbReference>
<accession>A0A918MHS5</accession>